<feature type="domain" description="MoaB/Mog" evidence="2">
    <location>
        <begin position="4"/>
        <end position="171"/>
    </location>
</feature>
<dbReference type="InterPro" id="IPR001453">
    <property type="entry name" value="MoaB/Mog_dom"/>
</dbReference>
<dbReference type="EMBL" id="FQYP01000010">
    <property type="protein sequence ID" value="SHJ54491.1"/>
    <property type="molecule type" value="Genomic_DNA"/>
</dbReference>
<dbReference type="OrthoDB" id="9801454at2"/>
<dbReference type="InterPro" id="IPR036653">
    <property type="entry name" value="CinA-like_C"/>
</dbReference>
<accession>A0A1M6K683</accession>
<dbReference type="PANTHER" id="PTHR13939:SF0">
    <property type="entry name" value="NMN AMIDOHYDROLASE-LIKE PROTEIN YFAY"/>
    <property type="match status" value="1"/>
</dbReference>
<organism evidence="3 4">
    <name type="scientific">Aquimarina spongiae</name>
    <dbReference type="NCBI Taxonomy" id="570521"/>
    <lineage>
        <taxon>Bacteria</taxon>
        <taxon>Pseudomonadati</taxon>
        <taxon>Bacteroidota</taxon>
        <taxon>Flavobacteriia</taxon>
        <taxon>Flavobacteriales</taxon>
        <taxon>Flavobacteriaceae</taxon>
        <taxon>Aquimarina</taxon>
    </lineage>
</organism>
<dbReference type="HAMAP" id="MF_00226_B">
    <property type="entry name" value="CinA_B"/>
    <property type="match status" value="1"/>
</dbReference>
<dbReference type="InterPro" id="IPR050101">
    <property type="entry name" value="CinA"/>
</dbReference>
<dbReference type="PIRSF" id="PIRSF006728">
    <property type="entry name" value="CinA"/>
    <property type="match status" value="1"/>
</dbReference>
<dbReference type="PANTHER" id="PTHR13939">
    <property type="entry name" value="NICOTINAMIDE-NUCLEOTIDE AMIDOHYDROLASE PNCC"/>
    <property type="match status" value="1"/>
</dbReference>
<dbReference type="AlphaFoldDB" id="A0A1M6K683"/>
<dbReference type="Pfam" id="PF18146">
    <property type="entry name" value="CinA_KH"/>
    <property type="match status" value="1"/>
</dbReference>
<dbReference type="CDD" id="cd00885">
    <property type="entry name" value="cinA"/>
    <property type="match status" value="1"/>
</dbReference>
<name>A0A1M6K683_9FLAO</name>
<dbReference type="Pfam" id="PF00994">
    <property type="entry name" value="MoCF_biosynth"/>
    <property type="match status" value="1"/>
</dbReference>
<evidence type="ECO:0000256" key="1">
    <source>
        <dbReference type="HAMAP-Rule" id="MF_00226"/>
    </source>
</evidence>
<comment type="similarity">
    <text evidence="1">Belongs to the CinA family.</text>
</comment>
<keyword evidence="4" id="KW-1185">Reference proteome</keyword>
<dbReference type="InterPro" id="IPR036425">
    <property type="entry name" value="MoaB/Mog-like_dom_sf"/>
</dbReference>
<dbReference type="Proteomes" id="UP000184432">
    <property type="component" value="Unassembled WGS sequence"/>
</dbReference>
<evidence type="ECO:0000259" key="2">
    <source>
        <dbReference type="SMART" id="SM00852"/>
    </source>
</evidence>
<dbReference type="Gene3D" id="3.30.70.2860">
    <property type="match status" value="1"/>
</dbReference>
<evidence type="ECO:0000313" key="3">
    <source>
        <dbReference type="EMBL" id="SHJ54491.1"/>
    </source>
</evidence>
<dbReference type="InterPro" id="IPR008136">
    <property type="entry name" value="CinA_C"/>
</dbReference>
<dbReference type="Gene3D" id="3.90.950.20">
    <property type="entry name" value="CinA-like"/>
    <property type="match status" value="1"/>
</dbReference>
<dbReference type="Gene3D" id="3.40.980.10">
    <property type="entry name" value="MoaB/Mog-like domain"/>
    <property type="match status" value="1"/>
</dbReference>
<dbReference type="NCBIfam" id="TIGR00177">
    <property type="entry name" value="molyb_syn"/>
    <property type="match status" value="1"/>
</dbReference>
<proteinExistence type="inferred from homology"/>
<dbReference type="InterPro" id="IPR008135">
    <property type="entry name" value="Competence-induced_CinA"/>
</dbReference>
<dbReference type="SUPFAM" id="SSF142433">
    <property type="entry name" value="CinA-like"/>
    <property type="match status" value="1"/>
</dbReference>
<sequence length="414" mass="45871">MLAEIITIGDEILIGQIVDSNSAFMGKELNKIGVDVYQITSISDDRQHILNAIEEAKSRVDIILITGGLGPTKDDITKHTICEYFDDHLIQNDTVLKHIEDLFAKYISTPISDVNRKQALVPSRSTVLMNHYGTAPGMWFDDQDKVIVSMPGVPFEMKGLMKTEVLPRLQKRFDRPFIVHKTVQTYGMGESAIAAKIEDWEDSLPDFIRLAYLPNLGRVRLRLSARGKDKQILEETISEKIEVLQDIIGDIIVGYEDDQTIEVRIGELLVKKEASLSVAESCTGGRIAQLFTANAGASKYFKGGAVTYATQSKIDILGVSADIIQKYSVTSLQVAEEMAKTAKFKFKSEYAIATTGNAGPKKGDGDVEVGTVFIAIATPTTVFSKEYNFSNHRERTIGKTVNKSLELLLNELNR</sequence>
<gene>
    <name evidence="3" type="ORF">SAMN04488508_11098</name>
</gene>
<dbReference type="RefSeq" id="WP_073320544.1">
    <property type="nucleotide sequence ID" value="NZ_FQYP01000010.1"/>
</dbReference>
<dbReference type="Pfam" id="PF02464">
    <property type="entry name" value="CinA"/>
    <property type="match status" value="1"/>
</dbReference>
<dbReference type="NCBIfam" id="TIGR00200">
    <property type="entry name" value="cinA_nterm"/>
    <property type="match status" value="1"/>
</dbReference>
<dbReference type="SMART" id="SM00852">
    <property type="entry name" value="MoCF_biosynth"/>
    <property type="match status" value="1"/>
</dbReference>
<dbReference type="SUPFAM" id="SSF53218">
    <property type="entry name" value="Molybdenum cofactor biosynthesis proteins"/>
    <property type="match status" value="1"/>
</dbReference>
<dbReference type="NCBIfam" id="NF001813">
    <property type="entry name" value="PRK00549.1"/>
    <property type="match status" value="1"/>
</dbReference>
<dbReference type="InterPro" id="IPR041424">
    <property type="entry name" value="CinA_KH"/>
</dbReference>
<protein>
    <recommendedName>
        <fullName evidence="1">CinA-like protein</fullName>
    </recommendedName>
</protein>
<reference evidence="4" key="1">
    <citation type="submission" date="2016-11" db="EMBL/GenBank/DDBJ databases">
        <authorList>
            <person name="Varghese N."/>
            <person name="Submissions S."/>
        </authorList>
    </citation>
    <scope>NUCLEOTIDE SEQUENCE [LARGE SCALE GENOMIC DNA]</scope>
    <source>
        <strain evidence="4">DSM 22623</strain>
    </source>
</reference>
<dbReference type="NCBIfam" id="TIGR00199">
    <property type="entry name" value="PncC_domain"/>
    <property type="match status" value="1"/>
</dbReference>
<evidence type="ECO:0000313" key="4">
    <source>
        <dbReference type="Proteomes" id="UP000184432"/>
    </source>
</evidence>
<dbReference type="STRING" id="570521.SAMN04488508_11098"/>